<keyword evidence="1" id="KW-0472">Membrane</keyword>
<feature type="transmembrane region" description="Helical" evidence="1">
    <location>
        <begin position="575"/>
        <end position="596"/>
    </location>
</feature>
<sequence>MQKQLLIYCNIGLIRLLVGCWRLWLHESLTKNTPNKAFELCSKQADNVPKHAHCVSMLLKNEFPSDAKPRKMKVRPKLTKPTTAPPRFKPVKTQTAFVTESDESTEKQNRFNTVRRLSMPSKGMTRIPLKAFSRFERLRHRRIRRAIDFDDSKYGFPKMKIIQRDRYSLAEDDTRFSPLSAIAKSFTETLMSMKNKTYVPDWKQSVVKLRNVAKSRKNFEIQEAKDLESDPNLTPFEKHLTKGLKKPDVDIEKYLSDPSKLQELAKQKRLEGKTDPTRAFLNLLRDGVKLTYAMTGKNASSLDEKTLKMVSPRFLSIMPEEDDDRMENLLSPSLFSLHNEGKGFENLTSLPSLIKTFSPAEQTQWLNLIMEAAGVNDQAEKLETDLEERQKMAIAKRNQTFEEKARNDKGQPLYFTKENVTAMYGDYEKRKIEHWEKLVATYSTDQLREMNETGYASLTQDQIHFLYGPTSPYNSSSTLERLSKVNSTKMQEYIESDVHKMAEMRNFRLKKRDIVLSPIISSPLVQAWPVMNTFIVLSPVVLSPVVLTPAVLGPVILSPWVFVPVILSPRVLSPLIVNPLIFSPIVLSPLVLHPLILSPGVFNPIVLSPLVLSPFILSPQVFTPLILSPMVLNPLILNPMVGSPLVLSPFVLSPLILSPQALFAVVLSPYTLSPLVASPLALAEVILSPSSLMTAVAVVEVAMAPGVVAGPALAVGVAVSGMATSSSTGIVAIAESVAIALGPGVALG</sequence>
<keyword evidence="1" id="KW-1133">Transmembrane helix</keyword>
<dbReference type="PANTHER" id="PTHR21523:SF37">
    <property type="entry name" value="MLT-TEN (MLT-10) RELATED"/>
    <property type="match status" value="1"/>
</dbReference>
<dbReference type="InterPro" id="IPR006954">
    <property type="entry name" value="Mlt-10-like"/>
</dbReference>
<dbReference type="PANTHER" id="PTHR21523">
    <property type="match status" value="1"/>
</dbReference>
<accession>A0A7E4V5Y6</accession>
<name>A0A7E4V5Y6_PANRE</name>
<evidence type="ECO:0000313" key="2">
    <source>
        <dbReference type="Proteomes" id="UP000492821"/>
    </source>
</evidence>
<feature type="transmembrane region" description="Helical" evidence="1">
    <location>
        <begin position="616"/>
        <end position="637"/>
    </location>
</feature>
<evidence type="ECO:0000256" key="1">
    <source>
        <dbReference type="SAM" id="Phobius"/>
    </source>
</evidence>
<dbReference type="WBParaSite" id="Pan_g1695.t1">
    <property type="protein sequence ID" value="Pan_g1695.t1"/>
    <property type="gene ID" value="Pan_g1695"/>
</dbReference>
<dbReference type="Proteomes" id="UP000492821">
    <property type="component" value="Unassembled WGS sequence"/>
</dbReference>
<dbReference type="Pfam" id="PF04870">
    <property type="entry name" value="Moulting_cycle"/>
    <property type="match status" value="1"/>
</dbReference>
<organism evidence="2 3">
    <name type="scientific">Panagrellus redivivus</name>
    <name type="common">Microworm</name>
    <dbReference type="NCBI Taxonomy" id="6233"/>
    <lineage>
        <taxon>Eukaryota</taxon>
        <taxon>Metazoa</taxon>
        <taxon>Ecdysozoa</taxon>
        <taxon>Nematoda</taxon>
        <taxon>Chromadorea</taxon>
        <taxon>Rhabditida</taxon>
        <taxon>Tylenchina</taxon>
        <taxon>Panagrolaimomorpha</taxon>
        <taxon>Panagrolaimoidea</taxon>
        <taxon>Panagrolaimidae</taxon>
        <taxon>Panagrellus</taxon>
    </lineage>
</organism>
<reference evidence="3" key="2">
    <citation type="submission" date="2020-10" db="UniProtKB">
        <authorList>
            <consortium name="WormBaseParasite"/>
        </authorList>
    </citation>
    <scope>IDENTIFICATION</scope>
</reference>
<keyword evidence="1" id="KW-0812">Transmembrane</keyword>
<keyword evidence="2" id="KW-1185">Reference proteome</keyword>
<feature type="transmembrane region" description="Helical" evidence="1">
    <location>
        <begin position="541"/>
        <end position="563"/>
    </location>
</feature>
<protein>
    <submittedName>
        <fullName evidence="3">Uncharacterized protein</fullName>
    </submittedName>
</protein>
<proteinExistence type="predicted"/>
<feature type="transmembrane region" description="Helical" evidence="1">
    <location>
        <begin position="649"/>
        <end position="672"/>
    </location>
</feature>
<dbReference type="AlphaFoldDB" id="A0A7E4V5Y6"/>
<evidence type="ECO:0000313" key="3">
    <source>
        <dbReference type="WBParaSite" id="Pan_g1695.t1"/>
    </source>
</evidence>
<reference evidence="2" key="1">
    <citation type="journal article" date="2013" name="Genetics">
        <title>The draft genome and transcriptome of Panagrellus redivivus are shaped by the harsh demands of a free-living lifestyle.</title>
        <authorList>
            <person name="Srinivasan J."/>
            <person name="Dillman A.R."/>
            <person name="Macchietto M.G."/>
            <person name="Heikkinen L."/>
            <person name="Lakso M."/>
            <person name="Fracchia K.M."/>
            <person name="Antoshechkin I."/>
            <person name="Mortazavi A."/>
            <person name="Wong G."/>
            <person name="Sternberg P.W."/>
        </authorList>
    </citation>
    <scope>NUCLEOTIDE SEQUENCE [LARGE SCALE GENOMIC DNA]</scope>
    <source>
        <strain evidence="2">MT8872</strain>
    </source>
</reference>
<feature type="transmembrane region" description="Helical" evidence="1">
    <location>
        <begin position="692"/>
        <end position="719"/>
    </location>
</feature>